<dbReference type="AlphaFoldDB" id="A0A0A9WQN3"/>
<reference evidence="1" key="1">
    <citation type="journal article" date="2014" name="PLoS ONE">
        <title>Transcriptome-Based Identification of ABC Transporters in the Western Tarnished Plant Bug Lygus hesperus.</title>
        <authorList>
            <person name="Hull J.J."/>
            <person name="Chaney K."/>
            <person name="Geib S.M."/>
            <person name="Fabrick J.A."/>
            <person name="Brent C.S."/>
            <person name="Walsh D."/>
            <person name="Lavine L.C."/>
        </authorList>
    </citation>
    <scope>NUCLEOTIDE SEQUENCE</scope>
</reference>
<gene>
    <name evidence="1" type="ORF">CM83_28278</name>
</gene>
<evidence type="ECO:0000313" key="1">
    <source>
        <dbReference type="EMBL" id="JAG09736.1"/>
    </source>
</evidence>
<reference evidence="1" key="2">
    <citation type="submission" date="2014-07" db="EMBL/GenBank/DDBJ databases">
        <authorList>
            <person name="Hull J."/>
        </authorList>
    </citation>
    <scope>NUCLEOTIDE SEQUENCE</scope>
</reference>
<organism evidence="1">
    <name type="scientific">Lygus hesperus</name>
    <name type="common">Western plant bug</name>
    <dbReference type="NCBI Taxonomy" id="30085"/>
    <lineage>
        <taxon>Eukaryota</taxon>
        <taxon>Metazoa</taxon>
        <taxon>Ecdysozoa</taxon>
        <taxon>Arthropoda</taxon>
        <taxon>Hexapoda</taxon>
        <taxon>Insecta</taxon>
        <taxon>Pterygota</taxon>
        <taxon>Neoptera</taxon>
        <taxon>Paraneoptera</taxon>
        <taxon>Hemiptera</taxon>
        <taxon>Heteroptera</taxon>
        <taxon>Panheteroptera</taxon>
        <taxon>Cimicomorpha</taxon>
        <taxon>Miridae</taxon>
        <taxon>Mirini</taxon>
        <taxon>Lygus</taxon>
    </lineage>
</organism>
<feature type="non-terminal residue" evidence="1">
    <location>
        <position position="159"/>
    </location>
</feature>
<feature type="non-terminal residue" evidence="1">
    <location>
        <position position="1"/>
    </location>
</feature>
<accession>A0A0A9WQN3</accession>
<name>A0A0A9WQN3_LYGHE</name>
<protein>
    <submittedName>
        <fullName evidence="1">Uncharacterized protein</fullName>
    </submittedName>
</protein>
<dbReference type="EMBL" id="GBHO01033868">
    <property type="protein sequence ID" value="JAG09736.1"/>
    <property type="molecule type" value="Transcribed_RNA"/>
</dbReference>
<sequence>SVPFYSFWVSRRRVDCYDSYRYDFILKSWLESSCLVKFVMAEEEAMIGGNQTIKEEVMSEEEVIDVDQTINEVVIIKEEVEEDDELINEAMIGGDPMFNQEVSCDDPLLAQSTLQATTQADVPQDSSTADARCIPESPTKKKLHSCDMCDYRCSKSRDL</sequence>
<proteinExistence type="predicted"/>